<organism evidence="1 2">
    <name type="scientific">Apiospora phragmitis</name>
    <dbReference type="NCBI Taxonomy" id="2905665"/>
    <lineage>
        <taxon>Eukaryota</taxon>
        <taxon>Fungi</taxon>
        <taxon>Dikarya</taxon>
        <taxon>Ascomycota</taxon>
        <taxon>Pezizomycotina</taxon>
        <taxon>Sordariomycetes</taxon>
        <taxon>Xylariomycetidae</taxon>
        <taxon>Amphisphaeriales</taxon>
        <taxon>Apiosporaceae</taxon>
        <taxon>Apiospora</taxon>
    </lineage>
</organism>
<evidence type="ECO:0000313" key="2">
    <source>
        <dbReference type="Proteomes" id="UP001480595"/>
    </source>
</evidence>
<gene>
    <name evidence="1" type="ORF">PG994_006942</name>
</gene>
<keyword evidence="2" id="KW-1185">Reference proteome</keyword>
<comment type="caution">
    <text evidence="1">The sequence shown here is derived from an EMBL/GenBank/DDBJ whole genome shotgun (WGS) entry which is preliminary data.</text>
</comment>
<accession>A0ABR1VJ62</accession>
<name>A0ABR1VJ62_9PEZI</name>
<dbReference type="Proteomes" id="UP001480595">
    <property type="component" value="Unassembled WGS sequence"/>
</dbReference>
<sequence length="203" mass="22662">MKTVSPGSNTQDPNHLSRTMNAAWGAERYSHGGQVRADGVLNIESTKSRFLASALDFRNSVWRLGNDPKYSTPTQTLSAVQTDLLLGLSEQNRTMGRIHKTLQHSGLHGVLREIKIGSSSWWVPGQGGPDNYKAWVGEDYKVEVELSVRAMDWLVKEWNTMRDADMAIAMYLQTSAVEMHAQCVWCLLEEDEEAKRAAGAEPK</sequence>
<evidence type="ECO:0000313" key="1">
    <source>
        <dbReference type="EMBL" id="KAK8070326.1"/>
    </source>
</evidence>
<dbReference type="EMBL" id="JAQQWL010000006">
    <property type="protein sequence ID" value="KAK8070326.1"/>
    <property type="molecule type" value="Genomic_DNA"/>
</dbReference>
<dbReference type="GeneID" id="92091414"/>
<protein>
    <submittedName>
        <fullName evidence="1">Uncharacterized protein</fullName>
    </submittedName>
</protein>
<proteinExistence type="predicted"/>
<dbReference type="RefSeq" id="XP_066717620.1">
    <property type="nucleotide sequence ID" value="XM_066858351.1"/>
</dbReference>
<reference evidence="1 2" key="1">
    <citation type="submission" date="2023-01" db="EMBL/GenBank/DDBJ databases">
        <title>Analysis of 21 Apiospora genomes using comparative genomics revels a genus with tremendous synthesis potential of carbohydrate active enzymes and secondary metabolites.</title>
        <authorList>
            <person name="Sorensen T."/>
        </authorList>
    </citation>
    <scope>NUCLEOTIDE SEQUENCE [LARGE SCALE GENOMIC DNA]</scope>
    <source>
        <strain evidence="1 2">CBS 135458</strain>
    </source>
</reference>